<keyword evidence="4" id="KW-0808">Transferase</keyword>
<dbReference type="CDD" id="cd02526">
    <property type="entry name" value="GT2_RfbF_like"/>
    <property type="match status" value="1"/>
</dbReference>
<evidence type="ECO:0000256" key="1">
    <source>
        <dbReference type="ARBA" id="ARBA00004776"/>
    </source>
</evidence>
<dbReference type="AlphaFoldDB" id="B7AUE3"/>
<dbReference type="PANTHER" id="PTHR43179">
    <property type="entry name" value="RHAMNOSYLTRANSFERASE WBBL"/>
    <property type="match status" value="1"/>
</dbReference>
<dbReference type="InterPro" id="IPR029044">
    <property type="entry name" value="Nucleotide-diphossugar_trans"/>
</dbReference>
<keyword evidence="7" id="KW-1185">Reference proteome</keyword>
<feature type="domain" description="Glycosyltransferase 2-like" evidence="5">
    <location>
        <begin position="42"/>
        <end position="164"/>
    </location>
</feature>
<dbReference type="HOGENOM" id="CLU_023845_9_1_9"/>
<organism evidence="6 7">
    <name type="scientific">[Bacteroides] pectinophilus ATCC 43243</name>
    <dbReference type="NCBI Taxonomy" id="483218"/>
    <lineage>
        <taxon>Bacteria</taxon>
        <taxon>Bacillati</taxon>
        <taxon>Bacillota</taxon>
        <taxon>Clostridia</taxon>
        <taxon>Eubacteriales</taxon>
    </lineage>
</organism>
<evidence type="ECO:0000259" key="5">
    <source>
        <dbReference type="Pfam" id="PF00535"/>
    </source>
</evidence>
<evidence type="ECO:0000256" key="2">
    <source>
        <dbReference type="ARBA" id="ARBA00006739"/>
    </source>
</evidence>
<proteinExistence type="inferred from homology"/>
<dbReference type="EMBL" id="ABVQ01000037">
    <property type="protein sequence ID" value="EEC55834.1"/>
    <property type="molecule type" value="Genomic_DNA"/>
</dbReference>
<dbReference type="InterPro" id="IPR001173">
    <property type="entry name" value="Glyco_trans_2-like"/>
</dbReference>
<comment type="caution">
    <text evidence="6">The sequence shown here is derived from an EMBL/GenBank/DDBJ whole genome shotgun (WGS) entry which is preliminary data.</text>
</comment>
<protein>
    <recommendedName>
        <fullName evidence="5">Glycosyltransferase 2-like domain-containing protein</fullName>
    </recommendedName>
</protein>
<dbReference type="eggNOG" id="COG1216">
    <property type="taxonomic scope" value="Bacteria"/>
</dbReference>
<dbReference type="Gene3D" id="3.90.550.10">
    <property type="entry name" value="Spore Coat Polysaccharide Biosynthesis Protein SpsA, Chain A"/>
    <property type="match status" value="1"/>
</dbReference>
<evidence type="ECO:0000256" key="4">
    <source>
        <dbReference type="ARBA" id="ARBA00022679"/>
    </source>
</evidence>
<gene>
    <name evidence="6" type="ORF">BACPEC_02341</name>
</gene>
<dbReference type="GO" id="GO:0016757">
    <property type="term" value="F:glycosyltransferase activity"/>
    <property type="evidence" value="ECO:0007669"/>
    <property type="project" value="UniProtKB-KW"/>
</dbReference>
<keyword evidence="3" id="KW-0328">Glycosyltransferase</keyword>
<evidence type="ECO:0000313" key="6">
    <source>
        <dbReference type="EMBL" id="EEC55834.1"/>
    </source>
</evidence>
<accession>B7AUE3</accession>
<sequence length="318" mass="37007">MQNRLYEKADIMIRQWPEESGQHLSELRIGADMNSDTIGAGIVTFNPDIGRLKENIDAILPQVSELVIVDNGSANVDEVCDMIESYGSIYMVWNEENQGIAKALNQIVEFADSHKWQWVLTLDQDSVVMAGLIDNYRKYMDFDKTAMITCLFLDRNYGIQQEYEFSEEYRYAERCITSGCLTKVAACLETGGFDENMFIDYVDFDMCYMLKERGYKILQSSFRGVLHELGNSERKVFLGREVIVTNHSPARRYYYSRNLVYFIRKHRGHVNALRYYIKLYGRLGVVLLYEKNKWQKLKYGFKGIADGYKMPLPKESNE</sequence>
<comment type="similarity">
    <text evidence="2">Belongs to the glycosyltransferase 2 family.</text>
</comment>
<dbReference type="STRING" id="483218.BACPEC_02341"/>
<name>B7AUE3_9FIRM</name>
<evidence type="ECO:0000256" key="3">
    <source>
        <dbReference type="ARBA" id="ARBA00022676"/>
    </source>
</evidence>
<dbReference type="PANTHER" id="PTHR43179:SF12">
    <property type="entry name" value="GALACTOFURANOSYLTRANSFERASE GLFT2"/>
    <property type="match status" value="1"/>
</dbReference>
<dbReference type="Proteomes" id="UP000003136">
    <property type="component" value="Unassembled WGS sequence"/>
</dbReference>
<reference evidence="6 7" key="2">
    <citation type="submission" date="2008-11" db="EMBL/GenBank/DDBJ databases">
        <authorList>
            <person name="Fulton L."/>
            <person name="Clifton S."/>
            <person name="Fulton B."/>
            <person name="Xu J."/>
            <person name="Minx P."/>
            <person name="Pepin K.H."/>
            <person name="Johnson M."/>
            <person name="Bhonagiri V."/>
            <person name="Nash W.E."/>
            <person name="Mardis E.R."/>
            <person name="Wilson R.K."/>
        </authorList>
    </citation>
    <scope>NUCLEOTIDE SEQUENCE [LARGE SCALE GENOMIC DNA]</scope>
    <source>
        <strain evidence="6 7">ATCC 43243</strain>
    </source>
</reference>
<dbReference type="SUPFAM" id="SSF53448">
    <property type="entry name" value="Nucleotide-diphospho-sugar transferases"/>
    <property type="match status" value="1"/>
</dbReference>
<dbReference type="Pfam" id="PF00535">
    <property type="entry name" value="Glycos_transf_2"/>
    <property type="match status" value="1"/>
</dbReference>
<evidence type="ECO:0000313" key="7">
    <source>
        <dbReference type="Proteomes" id="UP000003136"/>
    </source>
</evidence>
<comment type="pathway">
    <text evidence="1">Cell wall biogenesis; cell wall polysaccharide biosynthesis.</text>
</comment>
<reference evidence="6 7" key="1">
    <citation type="submission" date="2008-11" db="EMBL/GenBank/DDBJ databases">
        <title>Draft genome sequence of Bacteroides pectinophilus (ATCC 43243).</title>
        <authorList>
            <person name="Sudarsanam P."/>
            <person name="Ley R."/>
            <person name="Guruge J."/>
            <person name="Turnbaugh P.J."/>
            <person name="Mahowald M."/>
            <person name="Liep D."/>
            <person name="Gordon J."/>
        </authorList>
    </citation>
    <scope>NUCLEOTIDE SEQUENCE [LARGE SCALE GENOMIC DNA]</scope>
    <source>
        <strain evidence="6 7">ATCC 43243</strain>
    </source>
</reference>